<evidence type="ECO:0000313" key="2">
    <source>
        <dbReference type="Proteomes" id="UP000214973"/>
    </source>
</evidence>
<dbReference type="RefSeq" id="WP_038117036.1">
    <property type="nucleotide sequence ID" value="NZ_LT906470.1"/>
</dbReference>
<dbReference type="SMART" id="SM00935">
    <property type="entry name" value="OmpH"/>
    <property type="match status" value="1"/>
</dbReference>
<dbReference type="GO" id="GO:0051082">
    <property type="term" value="F:unfolded protein binding"/>
    <property type="evidence" value="ECO:0007669"/>
    <property type="project" value="InterPro"/>
</dbReference>
<dbReference type="Gene3D" id="3.30.910.20">
    <property type="entry name" value="Skp domain"/>
    <property type="match status" value="1"/>
</dbReference>
<evidence type="ECO:0000313" key="1">
    <source>
        <dbReference type="EMBL" id="SNV60213.1"/>
    </source>
</evidence>
<proteinExistence type="predicted"/>
<dbReference type="KEGG" id="vrm:44547418_00550"/>
<dbReference type="Proteomes" id="UP000214973">
    <property type="component" value="Chromosome 1"/>
</dbReference>
<sequence length="162" mass="17460">MMRMMNNKTNVKIFSIVIAAIFIIGIGALAYTQMASPTSNGGSSTVGVIDTSRMMSQDNPIYVNAAQEFMSYQSQLQKDAQAKIDAAPDDASKQKIAEEMRENLAKKDQEIAKSVQDKAMEAAKAVGDAKGLSVVMTKDSVLYGGVDITDQVLKKLSSEAKK</sequence>
<name>A0A239YNZ4_9FIRM</name>
<dbReference type="Pfam" id="PF03938">
    <property type="entry name" value="OmpH"/>
    <property type="match status" value="1"/>
</dbReference>
<dbReference type="InterPro" id="IPR024930">
    <property type="entry name" value="Skp_dom_sf"/>
</dbReference>
<dbReference type="AlphaFoldDB" id="A0A239YNZ4"/>
<reference evidence="1 2" key="1">
    <citation type="submission" date="2017-06" db="EMBL/GenBank/DDBJ databases">
        <authorList>
            <consortium name="Pathogen Informatics"/>
        </authorList>
    </citation>
    <scope>NUCLEOTIDE SEQUENCE [LARGE SCALE GENOMIC DNA]</scope>
    <source>
        <strain evidence="1 2">NCTC12018</strain>
    </source>
</reference>
<protein>
    <submittedName>
        <fullName evidence="1">Outer membrane protein</fullName>
    </submittedName>
</protein>
<dbReference type="InterPro" id="IPR005632">
    <property type="entry name" value="Chaperone_Skp"/>
</dbReference>
<organism evidence="1 2">
    <name type="scientific">Veillonella rodentium</name>
    <dbReference type="NCBI Taxonomy" id="248315"/>
    <lineage>
        <taxon>Bacteria</taxon>
        <taxon>Bacillati</taxon>
        <taxon>Bacillota</taxon>
        <taxon>Negativicutes</taxon>
        <taxon>Veillonellales</taxon>
        <taxon>Veillonellaceae</taxon>
        <taxon>Veillonella</taxon>
    </lineage>
</organism>
<accession>A0A239YNZ4</accession>
<dbReference type="EMBL" id="LT906470">
    <property type="protein sequence ID" value="SNV60213.1"/>
    <property type="molecule type" value="Genomic_DNA"/>
</dbReference>
<keyword evidence="2" id="KW-1185">Reference proteome</keyword>
<gene>
    <name evidence="1" type="ORF">SAMEA44547418_00550</name>
</gene>
<dbReference type="SUPFAM" id="SSF111384">
    <property type="entry name" value="OmpH-like"/>
    <property type="match status" value="1"/>
</dbReference>